<gene>
    <name evidence="1" type="ORF">DSO57_1024103</name>
</gene>
<accession>A0ACC2T2S9</accession>
<evidence type="ECO:0000313" key="1">
    <source>
        <dbReference type="EMBL" id="KAJ9068887.1"/>
    </source>
</evidence>
<name>A0ACC2T2S9_9FUNG</name>
<protein>
    <submittedName>
        <fullName evidence="1">Uncharacterized protein</fullName>
    </submittedName>
</protein>
<keyword evidence="2" id="KW-1185">Reference proteome</keyword>
<evidence type="ECO:0000313" key="2">
    <source>
        <dbReference type="Proteomes" id="UP001165960"/>
    </source>
</evidence>
<organism evidence="1 2">
    <name type="scientific">Entomophthora muscae</name>
    <dbReference type="NCBI Taxonomy" id="34485"/>
    <lineage>
        <taxon>Eukaryota</taxon>
        <taxon>Fungi</taxon>
        <taxon>Fungi incertae sedis</taxon>
        <taxon>Zoopagomycota</taxon>
        <taxon>Entomophthoromycotina</taxon>
        <taxon>Entomophthoromycetes</taxon>
        <taxon>Entomophthorales</taxon>
        <taxon>Entomophthoraceae</taxon>
        <taxon>Entomophthora</taxon>
    </lineage>
</organism>
<proteinExistence type="predicted"/>
<sequence length="109" mass="12923">MKFLSLTFFLSMNAYLLMTREKCLSRWVERSQDKNPDYACAFFKRNHAVMQGEWIEIDVLWCGIYPYQGYCARRGCKDCIIARVGDGGSDNWGFETDNFYREDNRLYVL</sequence>
<comment type="caution">
    <text evidence="1">The sequence shown here is derived from an EMBL/GenBank/DDBJ whole genome shotgun (WGS) entry which is preliminary data.</text>
</comment>
<reference evidence="1" key="1">
    <citation type="submission" date="2022-04" db="EMBL/GenBank/DDBJ databases">
        <title>Genome of the entomopathogenic fungus Entomophthora muscae.</title>
        <authorList>
            <person name="Elya C."/>
            <person name="Lovett B.R."/>
            <person name="Lee E."/>
            <person name="Macias A.M."/>
            <person name="Hajek A.E."/>
            <person name="De Bivort B.L."/>
            <person name="Kasson M.T."/>
            <person name="De Fine Licht H.H."/>
            <person name="Stajich J.E."/>
        </authorList>
    </citation>
    <scope>NUCLEOTIDE SEQUENCE</scope>
    <source>
        <strain evidence="1">Berkeley</strain>
    </source>
</reference>
<dbReference type="Proteomes" id="UP001165960">
    <property type="component" value="Unassembled WGS sequence"/>
</dbReference>
<dbReference type="EMBL" id="QTSX02003679">
    <property type="protein sequence ID" value="KAJ9068887.1"/>
    <property type="molecule type" value="Genomic_DNA"/>
</dbReference>